<proteinExistence type="predicted"/>
<dbReference type="PANTHER" id="PTHR33164:SF43">
    <property type="entry name" value="HTH-TYPE TRANSCRIPTIONAL REPRESSOR YETL"/>
    <property type="match status" value="1"/>
</dbReference>
<dbReference type="PROSITE" id="PS50995">
    <property type="entry name" value="HTH_MARR_2"/>
    <property type="match status" value="1"/>
</dbReference>
<reference evidence="2 3" key="1">
    <citation type="submission" date="2020-08" db="EMBL/GenBank/DDBJ databases">
        <title>Sequencing the genomes of 1000 actinobacteria strains.</title>
        <authorList>
            <person name="Klenk H.-P."/>
        </authorList>
    </citation>
    <scope>NUCLEOTIDE SEQUENCE [LARGE SCALE GENOMIC DNA]</scope>
    <source>
        <strain evidence="2 3">DSM 12511</strain>
    </source>
</reference>
<dbReference type="EMBL" id="JACHML010000001">
    <property type="protein sequence ID" value="MBB6390712.1"/>
    <property type="molecule type" value="Genomic_DNA"/>
</dbReference>
<name>A0A7X0FPH0_9MICO</name>
<dbReference type="SMART" id="SM00347">
    <property type="entry name" value="HTH_MARR"/>
    <property type="match status" value="1"/>
</dbReference>
<comment type="caution">
    <text evidence="2">The sequence shown here is derived from an EMBL/GenBank/DDBJ whole genome shotgun (WGS) entry which is preliminary data.</text>
</comment>
<dbReference type="InterPro" id="IPR036388">
    <property type="entry name" value="WH-like_DNA-bd_sf"/>
</dbReference>
<keyword evidence="2" id="KW-0238">DNA-binding</keyword>
<evidence type="ECO:0000313" key="2">
    <source>
        <dbReference type="EMBL" id="MBB6390712.1"/>
    </source>
</evidence>
<dbReference type="AlphaFoldDB" id="A0A7X0FPH0"/>
<feature type="domain" description="HTH marR-type" evidence="1">
    <location>
        <begin position="9"/>
        <end position="136"/>
    </location>
</feature>
<dbReference type="PANTHER" id="PTHR33164">
    <property type="entry name" value="TRANSCRIPTIONAL REGULATOR, MARR FAMILY"/>
    <property type="match status" value="1"/>
</dbReference>
<organism evidence="2 3">
    <name type="scientific">Microbacterium thalassium</name>
    <dbReference type="NCBI Taxonomy" id="362649"/>
    <lineage>
        <taxon>Bacteria</taxon>
        <taxon>Bacillati</taxon>
        <taxon>Actinomycetota</taxon>
        <taxon>Actinomycetes</taxon>
        <taxon>Micrococcales</taxon>
        <taxon>Microbacteriaceae</taxon>
        <taxon>Microbacterium</taxon>
    </lineage>
</organism>
<dbReference type="InterPro" id="IPR000835">
    <property type="entry name" value="HTH_MarR-typ"/>
</dbReference>
<keyword evidence="3" id="KW-1185">Reference proteome</keyword>
<accession>A0A7X0FPH0</accession>
<dbReference type="RefSeq" id="WP_184749929.1">
    <property type="nucleotide sequence ID" value="NZ_BAAAJR010000003.1"/>
</dbReference>
<dbReference type="GO" id="GO:0003677">
    <property type="term" value="F:DNA binding"/>
    <property type="evidence" value="ECO:0007669"/>
    <property type="project" value="UniProtKB-KW"/>
</dbReference>
<dbReference type="Proteomes" id="UP000537775">
    <property type="component" value="Unassembled WGS sequence"/>
</dbReference>
<evidence type="ECO:0000313" key="3">
    <source>
        <dbReference type="Proteomes" id="UP000537775"/>
    </source>
</evidence>
<sequence>MEHTRMSPLFSLADLILAVSRQLSLYDDGAAAGPTPLETTVLRYVDRNPGTTAGAAAAATLLQPSNFSRALRSLEAKGFIRREHDEHDARSIRLHPTERAAANLDRLDATWSAMLDGILDDGTRDTLIATLERIERQLAERRRPG</sequence>
<dbReference type="GO" id="GO:0003700">
    <property type="term" value="F:DNA-binding transcription factor activity"/>
    <property type="evidence" value="ECO:0007669"/>
    <property type="project" value="InterPro"/>
</dbReference>
<gene>
    <name evidence="2" type="ORF">HD594_001025</name>
</gene>
<dbReference type="SUPFAM" id="SSF46785">
    <property type="entry name" value="Winged helix' DNA-binding domain"/>
    <property type="match status" value="1"/>
</dbReference>
<protein>
    <submittedName>
        <fullName evidence="2">DNA-binding MarR family transcriptional regulator</fullName>
    </submittedName>
</protein>
<dbReference type="InterPro" id="IPR036390">
    <property type="entry name" value="WH_DNA-bd_sf"/>
</dbReference>
<dbReference type="Pfam" id="PF12802">
    <property type="entry name" value="MarR_2"/>
    <property type="match status" value="1"/>
</dbReference>
<dbReference type="Gene3D" id="1.10.10.10">
    <property type="entry name" value="Winged helix-like DNA-binding domain superfamily/Winged helix DNA-binding domain"/>
    <property type="match status" value="1"/>
</dbReference>
<dbReference type="InterPro" id="IPR039422">
    <property type="entry name" value="MarR/SlyA-like"/>
</dbReference>
<dbReference type="GO" id="GO:0006950">
    <property type="term" value="P:response to stress"/>
    <property type="evidence" value="ECO:0007669"/>
    <property type="project" value="TreeGrafter"/>
</dbReference>
<evidence type="ECO:0000259" key="1">
    <source>
        <dbReference type="PROSITE" id="PS50995"/>
    </source>
</evidence>